<dbReference type="Gene3D" id="3.40.50.300">
    <property type="entry name" value="P-loop containing nucleotide triphosphate hydrolases"/>
    <property type="match status" value="2"/>
</dbReference>
<evidence type="ECO:0000313" key="3">
    <source>
        <dbReference type="EMBL" id="EKX92522.1"/>
    </source>
</evidence>
<dbReference type="HOGENOM" id="CLU_015046_1_0_11"/>
<reference evidence="3 4" key="1">
    <citation type="submission" date="2012-05" db="EMBL/GenBank/DDBJ databases">
        <authorList>
            <person name="Weinstock G."/>
            <person name="Sodergren E."/>
            <person name="Lobos E.A."/>
            <person name="Fulton L."/>
            <person name="Fulton R."/>
            <person name="Courtney L."/>
            <person name="Fronick C."/>
            <person name="O'Laughlin M."/>
            <person name="Godfrey J."/>
            <person name="Wilson R.M."/>
            <person name="Miner T."/>
            <person name="Farmer C."/>
            <person name="Delehaunty K."/>
            <person name="Cordes M."/>
            <person name="Minx P."/>
            <person name="Tomlinson C."/>
            <person name="Chen J."/>
            <person name="Wollam A."/>
            <person name="Pepin K.H."/>
            <person name="Bhonagiri V."/>
            <person name="Zhang X."/>
            <person name="Suruliraj S."/>
            <person name="Warren W."/>
            <person name="Mitreva M."/>
            <person name="Mardis E.R."/>
            <person name="Wilson R.K."/>
        </authorList>
    </citation>
    <scope>NUCLEOTIDE SEQUENCE [LARGE SCALE GENOMIC DNA]</scope>
    <source>
        <strain evidence="3 4">F0235</strain>
    </source>
</reference>
<feature type="coiled-coil region" evidence="1">
    <location>
        <begin position="657"/>
        <end position="684"/>
    </location>
</feature>
<gene>
    <name evidence="3" type="ORF">HMPREF9997_00188</name>
</gene>
<dbReference type="eggNOG" id="COG0419">
    <property type="taxonomic scope" value="Bacteria"/>
</dbReference>
<dbReference type="Pfam" id="PF13476">
    <property type="entry name" value="AAA_23"/>
    <property type="match status" value="1"/>
</dbReference>
<feature type="domain" description="Rad50/SbcC-type AAA" evidence="2">
    <location>
        <begin position="5"/>
        <end position="312"/>
    </location>
</feature>
<feature type="coiled-coil region" evidence="1">
    <location>
        <begin position="191"/>
        <end position="280"/>
    </location>
</feature>
<accession>L1MMP8</accession>
<protein>
    <recommendedName>
        <fullName evidence="2">Rad50/SbcC-type AAA domain-containing protein</fullName>
    </recommendedName>
</protein>
<dbReference type="STRING" id="1035195.HMPREF9997_00188"/>
<dbReference type="PANTHER" id="PTHR41259">
    <property type="entry name" value="DOUBLE-STRAND BREAK REPAIR RAD50 ATPASE, PUTATIVE-RELATED"/>
    <property type="match status" value="1"/>
</dbReference>
<dbReference type="EMBL" id="AMEM01000005">
    <property type="protein sequence ID" value="EKX92522.1"/>
    <property type="molecule type" value="Genomic_DNA"/>
</dbReference>
<evidence type="ECO:0000256" key="1">
    <source>
        <dbReference type="SAM" id="Coils"/>
    </source>
</evidence>
<dbReference type="GO" id="GO:0016887">
    <property type="term" value="F:ATP hydrolysis activity"/>
    <property type="evidence" value="ECO:0007669"/>
    <property type="project" value="InterPro"/>
</dbReference>
<dbReference type="AlphaFoldDB" id="L1MMP8"/>
<organism evidence="3 4">
    <name type="scientific">Corynebacterium durum F0235</name>
    <dbReference type="NCBI Taxonomy" id="1035195"/>
    <lineage>
        <taxon>Bacteria</taxon>
        <taxon>Bacillati</taxon>
        <taxon>Actinomycetota</taxon>
        <taxon>Actinomycetes</taxon>
        <taxon>Mycobacteriales</taxon>
        <taxon>Corynebacteriaceae</taxon>
        <taxon>Corynebacterium</taxon>
    </lineage>
</organism>
<dbReference type="SUPFAM" id="SSF52540">
    <property type="entry name" value="P-loop containing nucleoside triphosphate hydrolases"/>
    <property type="match status" value="1"/>
</dbReference>
<dbReference type="Proteomes" id="UP000010445">
    <property type="component" value="Unassembled WGS sequence"/>
</dbReference>
<dbReference type="InterPro" id="IPR038729">
    <property type="entry name" value="Rad50/SbcC_AAA"/>
</dbReference>
<keyword evidence="4" id="KW-1185">Reference proteome</keyword>
<dbReference type="PANTHER" id="PTHR41259:SF1">
    <property type="entry name" value="DOUBLE-STRAND BREAK REPAIR RAD50 ATPASE, PUTATIVE-RELATED"/>
    <property type="match status" value="1"/>
</dbReference>
<name>L1MMP8_9CORY</name>
<dbReference type="InterPro" id="IPR027417">
    <property type="entry name" value="P-loop_NTPase"/>
</dbReference>
<proteinExistence type="predicted"/>
<dbReference type="GO" id="GO:0006302">
    <property type="term" value="P:double-strand break repair"/>
    <property type="evidence" value="ECO:0007669"/>
    <property type="project" value="InterPro"/>
</dbReference>
<evidence type="ECO:0000259" key="2">
    <source>
        <dbReference type="Pfam" id="PF13476"/>
    </source>
</evidence>
<evidence type="ECO:0000313" key="4">
    <source>
        <dbReference type="Proteomes" id="UP000010445"/>
    </source>
</evidence>
<keyword evidence="1" id="KW-0175">Coiled coil</keyword>
<dbReference type="PATRIC" id="fig|1035195.3.peg.178"/>
<dbReference type="OrthoDB" id="3177877at2"/>
<sequence length="878" mass="96292">MKIHRIALSNVRGIEHLDLDEIPDTGFILITGPNEQGKSTVMDAVYTALFHKHTANNRDVKALQPIGKDVGSTIIVDATIGPYTLSVTKTFNKQRSAHLAITRPKVDNYTGADAERVLAEILEQHLDRSLFTALFVRQGELSHSLKAAGIPTLSSVLSGTDVADSAAQPTDNTALLDRVDEEYRRYYTLGKGAATGELKAAMDDVEQLTAEMHTAEQRVQDLAIYVDRVAALAEQKAAAEQRIPQIKDEIAQRELAFTAAEAAQNRVKQALQAAELASAAAENATRDWERRQDRITEVTQISAEVTDLTKQLADKHSERTHRDEQLAHLKERVELAKQQAATDAASLTAVNEQLHIIVGTQRLQELRRLIDAVKTLDAEIHKRRHSNAHIPAITTDMIDAAAQAEHAVLLATAKRDAHSAQLELSAAEAQSVMINGEEETIGAQPRTYEIVDTLDINVSGVRIRALPGQSQIDAQQAVVDSKEALAEILDGTHCADVAELRSRYAEQQSAQEAVAALERERKATLQGRDLDALQSEEATLVEQLGEDLGDPEQLSVLREQQTELSERYDVSLAAVDAAKAELDAARDHTIDVDIRVVEAQLKAASQRGDAAGARLADERSHDADSEIECRVQVTNAALMEARQAVDHARETAAQHDYHAASRLLDGARNELADAERQVVDTQTHIAENRGRIEQSAGAEEHRDTLNARLSSAHSVLAATQRRAAAVKLLRETLHRHRDAAQRRYAGPFAEKLGQLARLLFGAGVGFELNEELQVTRRTAGSEVMDVSWLSGGAQEQLAMLVRLAIAELVAENGDMEGVPVFVDDVLGNTDDERLKAMAAVLSEVSADKQVFMLSCQPQRYTRVDIKRKYEINLMKGMR</sequence>
<comment type="caution">
    <text evidence="3">The sequence shown here is derived from an EMBL/GenBank/DDBJ whole genome shotgun (WGS) entry which is preliminary data.</text>
</comment>
<dbReference type="RefSeq" id="WP_006061885.1">
    <property type="nucleotide sequence ID" value="NZ_KB290821.1"/>
</dbReference>